<gene>
    <name evidence="2" type="ORF">RU87_GL001680</name>
</gene>
<keyword evidence="1" id="KW-1133">Transmembrane helix</keyword>
<organism evidence="2 3">
    <name type="scientific">Pseudolactococcus plantarum</name>
    <dbReference type="NCBI Taxonomy" id="1365"/>
    <lineage>
        <taxon>Bacteria</taxon>
        <taxon>Bacillati</taxon>
        <taxon>Bacillota</taxon>
        <taxon>Bacilli</taxon>
        <taxon>Lactobacillales</taxon>
        <taxon>Streptococcaceae</taxon>
        <taxon>Pseudolactococcus</taxon>
    </lineage>
</organism>
<dbReference type="Proteomes" id="UP000242246">
    <property type="component" value="Unassembled WGS sequence"/>
</dbReference>
<dbReference type="EMBL" id="JXJX01000008">
    <property type="protein sequence ID" value="PCS06471.1"/>
    <property type="molecule type" value="Genomic_DNA"/>
</dbReference>
<evidence type="ECO:0000256" key="1">
    <source>
        <dbReference type="SAM" id="Phobius"/>
    </source>
</evidence>
<protein>
    <recommendedName>
        <fullName evidence="4">DUF3021 domain-containing protein</fullName>
    </recommendedName>
</protein>
<accession>A0A2A5RZ00</accession>
<evidence type="ECO:0008006" key="4">
    <source>
        <dbReference type="Google" id="ProtNLM"/>
    </source>
</evidence>
<keyword evidence="3" id="KW-1185">Reference proteome</keyword>
<dbReference type="AlphaFoldDB" id="A0A2A5RZ00"/>
<comment type="caution">
    <text evidence="2">The sequence shown here is derived from an EMBL/GenBank/DDBJ whole genome shotgun (WGS) entry which is preliminary data.</text>
</comment>
<keyword evidence="1" id="KW-0472">Membrane</keyword>
<feature type="transmembrane region" description="Helical" evidence="1">
    <location>
        <begin position="59"/>
        <end position="81"/>
    </location>
</feature>
<dbReference type="STRING" id="1348632.GCA_001591745_01188"/>
<name>A0A2A5RZ00_9LACT</name>
<dbReference type="InterPro" id="IPR021560">
    <property type="entry name" value="DUF3021"/>
</dbReference>
<sequence>MSILQRCFKALGIGSFVYLLILFINDGVVVYTSGVIYVFAISIFIALTSYIFNIDSLNFITCLVIHYILVNIFVIVANYTMHFTGNYIHLFFSIFIIYVVSFIVTTIQTRLTVKQLNNLLDQVHHKP</sequence>
<feature type="transmembrane region" description="Helical" evidence="1">
    <location>
        <begin position="7"/>
        <end position="24"/>
    </location>
</feature>
<dbReference type="Pfam" id="PF11457">
    <property type="entry name" value="DUF3021"/>
    <property type="match status" value="1"/>
</dbReference>
<keyword evidence="1" id="KW-0812">Transmembrane</keyword>
<evidence type="ECO:0000313" key="3">
    <source>
        <dbReference type="Proteomes" id="UP000242246"/>
    </source>
</evidence>
<evidence type="ECO:0000313" key="2">
    <source>
        <dbReference type="EMBL" id="PCS06471.1"/>
    </source>
</evidence>
<dbReference type="OrthoDB" id="2243534at2"/>
<reference evidence="2 3" key="1">
    <citation type="submission" date="2014-12" db="EMBL/GenBank/DDBJ databases">
        <title>Draft genome sequences of 10 type strains of Lactococcus.</title>
        <authorList>
            <person name="Sun Z."/>
            <person name="Zhong Z."/>
            <person name="Liu W."/>
            <person name="Zhang W."/>
            <person name="Zhang H."/>
        </authorList>
    </citation>
    <scope>NUCLEOTIDE SEQUENCE [LARGE SCALE GENOMIC DNA]</scope>
    <source>
        <strain evidence="2 3">DSM 20686</strain>
    </source>
</reference>
<dbReference type="RefSeq" id="WP_068162988.1">
    <property type="nucleotide sequence ID" value="NZ_JXJX01000008.1"/>
</dbReference>
<feature type="transmembrane region" description="Helical" evidence="1">
    <location>
        <begin position="30"/>
        <end position="52"/>
    </location>
</feature>
<feature type="transmembrane region" description="Helical" evidence="1">
    <location>
        <begin position="87"/>
        <end position="107"/>
    </location>
</feature>
<proteinExistence type="predicted"/>